<dbReference type="Proteomes" id="UP000034805">
    <property type="component" value="Unassembled WGS sequence"/>
</dbReference>
<dbReference type="EMBL" id="JARO02004216">
    <property type="protein sequence ID" value="KPP68921.1"/>
    <property type="molecule type" value="Genomic_DNA"/>
</dbReference>
<evidence type="ECO:0000256" key="5">
    <source>
        <dbReference type="ARBA" id="ARBA00022723"/>
    </source>
</evidence>
<sequence length="272" mass="29758">MSTMASAPPAEFILGDPPLPSYEEAMSHPYPQDFGPPPPSYSKATQQPCPAQVYNPSVPPVTAPPVVTVQRVFVQHTFTDQPVQMQCPVCMQLVVTRLEHRSGAAAWVICAGLFIFGGFPAASCPTLHRTDPNAAEGVIAQELVQENLRRVTDLKYFIFAIKSARSRPFGDSPVQVTCPKCHQTVVTEVQFSAGLLTYLFCGGLLFCGCVLGCCLIPFCVNRLRDVTHICPSCKAVLGAYKRLTADAARAIRADDPPAWIRLHVWLKIDLHH</sequence>
<feature type="domain" description="LITAF" evidence="10">
    <location>
        <begin position="158"/>
        <end position="242"/>
    </location>
</feature>
<dbReference type="InterPro" id="IPR006629">
    <property type="entry name" value="LITAF"/>
</dbReference>
<dbReference type="GO" id="GO:0005634">
    <property type="term" value="C:nucleus"/>
    <property type="evidence" value="ECO:0007669"/>
    <property type="project" value="TreeGrafter"/>
</dbReference>
<dbReference type="Pfam" id="PF10601">
    <property type="entry name" value="zf-LITAF-like"/>
    <property type="match status" value="2"/>
</dbReference>
<evidence type="ECO:0000256" key="6">
    <source>
        <dbReference type="ARBA" id="ARBA00022833"/>
    </source>
</evidence>
<keyword evidence="6" id="KW-0862">Zinc</keyword>
<evidence type="ECO:0000256" key="3">
    <source>
        <dbReference type="ARBA" id="ARBA00004630"/>
    </source>
</evidence>
<dbReference type="PANTHER" id="PTHR23292">
    <property type="entry name" value="LIPOPOLYSACCHARIDE-INDUCED TUMOR NECROSIS FACTOR-ALPHA FACTOR"/>
    <property type="match status" value="1"/>
</dbReference>
<comment type="similarity">
    <text evidence="4">Belongs to the CDIP1/LITAF family.</text>
</comment>
<keyword evidence="5" id="KW-0479">Metal-binding</keyword>
<evidence type="ECO:0000256" key="9">
    <source>
        <dbReference type="SAM" id="Phobius"/>
    </source>
</evidence>
<dbReference type="PANTHER" id="PTHR23292:SF47">
    <property type="entry name" value="LITAF DOMAIN-CONTAINING PROTEIN"/>
    <property type="match status" value="1"/>
</dbReference>
<feature type="region of interest" description="Disordered" evidence="8">
    <location>
        <begin position="18"/>
        <end position="46"/>
    </location>
</feature>
<dbReference type="SMART" id="SM00714">
    <property type="entry name" value="LITAF"/>
    <property type="match status" value="2"/>
</dbReference>
<proteinExistence type="inferred from homology"/>
<reference evidence="11 12" key="1">
    <citation type="submission" date="2015-08" db="EMBL/GenBank/DDBJ databases">
        <title>The genome of the Asian arowana (Scleropages formosus).</title>
        <authorList>
            <person name="Tan M.H."/>
            <person name="Gan H.M."/>
            <person name="Croft L.J."/>
            <person name="Austin C.M."/>
        </authorList>
    </citation>
    <scope>NUCLEOTIDE SEQUENCE [LARGE SCALE GENOMIC DNA]</scope>
    <source>
        <strain evidence="11">Aro1</strain>
    </source>
</reference>
<keyword evidence="9" id="KW-1133">Transmembrane helix</keyword>
<evidence type="ECO:0000256" key="7">
    <source>
        <dbReference type="ARBA" id="ARBA00023136"/>
    </source>
</evidence>
<evidence type="ECO:0000256" key="2">
    <source>
        <dbReference type="ARBA" id="ARBA00004414"/>
    </source>
</evidence>
<dbReference type="InterPro" id="IPR037519">
    <property type="entry name" value="LITAF_fam"/>
</dbReference>
<feature type="transmembrane region" description="Helical" evidence="9">
    <location>
        <begin position="104"/>
        <end position="122"/>
    </location>
</feature>
<feature type="transmembrane region" description="Helical" evidence="9">
    <location>
        <begin position="195"/>
        <end position="220"/>
    </location>
</feature>
<comment type="subcellular location">
    <subcellularLocation>
        <location evidence="1">Endosome membrane</location>
        <topology evidence="1">Peripheral membrane protein</topology>
        <orientation evidence="1">Cytoplasmic side</orientation>
    </subcellularLocation>
    <subcellularLocation>
        <location evidence="2">Late endosome membrane</location>
    </subcellularLocation>
    <subcellularLocation>
        <location evidence="3">Lysosome membrane</location>
        <topology evidence="3">Peripheral membrane protein</topology>
        <orientation evidence="3">Cytoplasmic side</orientation>
    </subcellularLocation>
</comment>
<name>A0A0N8JZC1_SCLFO</name>
<dbReference type="PROSITE" id="PS51837">
    <property type="entry name" value="LITAF"/>
    <property type="match status" value="1"/>
</dbReference>
<evidence type="ECO:0000313" key="12">
    <source>
        <dbReference type="Proteomes" id="UP000034805"/>
    </source>
</evidence>
<keyword evidence="7 9" id="KW-0472">Membrane</keyword>
<dbReference type="GO" id="GO:0098574">
    <property type="term" value="C:cytoplasmic side of lysosomal membrane"/>
    <property type="evidence" value="ECO:0007669"/>
    <property type="project" value="TreeGrafter"/>
</dbReference>
<evidence type="ECO:0000256" key="8">
    <source>
        <dbReference type="SAM" id="MobiDB-lite"/>
    </source>
</evidence>
<gene>
    <name evidence="11" type="ORF">Z043_112367</name>
</gene>
<dbReference type="STRING" id="113540.ENSSFOP00015012175"/>
<protein>
    <submittedName>
        <fullName evidence="11">Lipopolysaccharide-induced tumor necrosis factor-alpha factor-like</fullName>
    </submittedName>
</protein>
<accession>A0A0N8JZC1</accession>
<evidence type="ECO:0000259" key="10">
    <source>
        <dbReference type="PROSITE" id="PS51837"/>
    </source>
</evidence>
<comment type="caution">
    <text evidence="11">The sequence shown here is derived from an EMBL/GenBank/DDBJ whole genome shotgun (WGS) entry which is preliminary data.</text>
</comment>
<evidence type="ECO:0000256" key="4">
    <source>
        <dbReference type="ARBA" id="ARBA00005975"/>
    </source>
</evidence>
<organism evidence="11 12">
    <name type="scientific">Scleropages formosus</name>
    <name type="common">Asian bonytongue</name>
    <name type="synonym">Osteoglossum formosum</name>
    <dbReference type="NCBI Taxonomy" id="113540"/>
    <lineage>
        <taxon>Eukaryota</taxon>
        <taxon>Metazoa</taxon>
        <taxon>Chordata</taxon>
        <taxon>Craniata</taxon>
        <taxon>Vertebrata</taxon>
        <taxon>Euteleostomi</taxon>
        <taxon>Actinopterygii</taxon>
        <taxon>Neopterygii</taxon>
        <taxon>Teleostei</taxon>
        <taxon>Osteoglossocephala</taxon>
        <taxon>Osteoglossomorpha</taxon>
        <taxon>Osteoglossiformes</taxon>
        <taxon>Osteoglossidae</taxon>
        <taxon>Scleropages</taxon>
    </lineage>
</organism>
<evidence type="ECO:0000256" key="1">
    <source>
        <dbReference type="ARBA" id="ARBA00004125"/>
    </source>
</evidence>
<evidence type="ECO:0000313" key="11">
    <source>
        <dbReference type="EMBL" id="KPP68921.1"/>
    </source>
</evidence>
<keyword evidence="9" id="KW-0812">Transmembrane</keyword>
<dbReference type="AlphaFoldDB" id="A0A0N8JZC1"/>
<dbReference type="GO" id="GO:0008270">
    <property type="term" value="F:zinc ion binding"/>
    <property type="evidence" value="ECO:0007669"/>
    <property type="project" value="TreeGrafter"/>
</dbReference>
<dbReference type="GO" id="GO:0098560">
    <property type="term" value="C:cytoplasmic side of late endosome membrane"/>
    <property type="evidence" value="ECO:0007669"/>
    <property type="project" value="TreeGrafter"/>
</dbReference>